<keyword evidence="2" id="KW-0378">Hydrolase</keyword>
<dbReference type="PANTHER" id="PTHR12872:SF1">
    <property type="entry name" value="ALPHA-N-ACETYLGLUCOSAMINIDASE"/>
    <property type="match status" value="1"/>
</dbReference>
<evidence type="ECO:0000313" key="2">
    <source>
        <dbReference type="EMBL" id="KIJ41527.1"/>
    </source>
</evidence>
<name>A0A0C9VJ00_SPHS4</name>
<dbReference type="GO" id="GO:0016787">
    <property type="term" value="F:hydrolase activity"/>
    <property type="evidence" value="ECO:0007669"/>
    <property type="project" value="UniProtKB-KW"/>
</dbReference>
<protein>
    <submittedName>
        <fullName evidence="2">Glycoside hydrolase family 89 protein</fullName>
    </submittedName>
</protein>
<evidence type="ECO:0000259" key="1">
    <source>
        <dbReference type="Pfam" id="PF12972"/>
    </source>
</evidence>
<dbReference type="Gene3D" id="1.20.120.670">
    <property type="entry name" value="N-acetyl-b-d-glucoasminidase"/>
    <property type="match status" value="1"/>
</dbReference>
<evidence type="ECO:0000313" key="3">
    <source>
        <dbReference type="Proteomes" id="UP000054279"/>
    </source>
</evidence>
<dbReference type="AlphaFoldDB" id="A0A0C9VJ00"/>
<accession>A0A0C9VJ00</accession>
<keyword evidence="3" id="KW-1185">Reference proteome</keyword>
<dbReference type="OrthoDB" id="64736at2759"/>
<gene>
    <name evidence="2" type="ORF">M422DRAFT_255435</name>
</gene>
<dbReference type="Pfam" id="PF12972">
    <property type="entry name" value="NAGLU_C"/>
    <property type="match status" value="1"/>
</dbReference>
<dbReference type="PANTHER" id="PTHR12872">
    <property type="entry name" value="ALPHA-N-ACETYLGLUCOSAMINIDASE"/>
    <property type="match status" value="1"/>
</dbReference>
<proteinExistence type="predicted"/>
<feature type="domain" description="Alpha-N-acetylglucosaminidase C-terminal" evidence="1">
    <location>
        <begin position="1"/>
        <end position="124"/>
    </location>
</feature>
<dbReference type="HOGENOM" id="CLU_1975900_0_0_1"/>
<dbReference type="InterPro" id="IPR007781">
    <property type="entry name" value="NAGLU"/>
</dbReference>
<dbReference type="Proteomes" id="UP000054279">
    <property type="component" value="Unassembled WGS sequence"/>
</dbReference>
<dbReference type="EMBL" id="KN837136">
    <property type="protein sequence ID" value="KIJ41527.1"/>
    <property type="molecule type" value="Genomic_DNA"/>
</dbReference>
<organism evidence="2 3">
    <name type="scientific">Sphaerobolus stellatus (strain SS14)</name>
    <dbReference type="NCBI Taxonomy" id="990650"/>
    <lineage>
        <taxon>Eukaryota</taxon>
        <taxon>Fungi</taxon>
        <taxon>Dikarya</taxon>
        <taxon>Basidiomycota</taxon>
        <taxon>Agaricomycotina</taxon>
        <taxon>Agaricomycetes</taxon>
        <taxon>Phallomycetidae</taxon>
        <taxon>Geastrales</taxon>
        <taxon>Sphaerobolaceae</taxon>
        <taxon>Sphaerobolus</taxon>
    </lineage>
</organism>
<feature type="non-terminal residue" evidence="2">
    <location>
        <position position="1"/>
    </location>
</feature>
<sequence>FLLSTWIKQARDWAQSPKNVAYAVYLEYSARNQATLWGPTRQINDYASKQGTRLMETYYLLRWQLFTNYLADIKKNGTAYNATAISGQMPNFGGEWDLRVWGQGKGEGWDTKGSAWRVLEDMVKKYD</sequence>
<dbReference type="InterPro" id="IPR024732">
    <property type="entry name" value="NAGLU_C"/>
</dbReference>
<reference evidence="2 3" key="1">
    <citation type="submission" date="2014-06" db="EMBL/GenBank/DDBJ databases">
        <title>Evolutionary Origins and Diversification of the Mycorrhizal Mutualists.</title>
        <authorList>
            <consortium name="DOE Joint Genome Institute"/>
            <consortium name="Mycorrhizal Genomics Consortium"/>
            <person name="Kohler A."/>
            <person name="Kuo A."/>
            <person name="Nagy L.G."/>
            <person name="Floudas D."/>
            <person name="Copeland A."/>
            <person name="Barry K.W."/>
            <person name="Cichocki N."/>
            <person name="Veneault-Fourrey C."/>
            <person name="LaButti K."/>
            <person name="Lindquist E.A."/>
            <person name="Lipzen A."/>
            <person name="Lundell T."/>
            <person name="Morin E."/>
            <person name="Murat C."/>
            <person name="Riley R."/>
            <person name="Ohm R."/>
            <person name="Sun H."/>
            <person name="Tunlid A."/>
            <person name="Henrissat B."/>
            <person name="Grigoriev I.V."/>
            <person name="Hibbett D.S."/>
            <person name="Martin F."/>
        </authorList>
    </citation>
    <scope>NUCLEOTIDE SEQUENCE [LARGE SCALE GENOMIC DNA]</scope>
    <source>
        <strain evidence="2 3">SS14</strain>
    </source>
</reference>